<dbReference type="CDD" id="cd07302">
    <property type="entry name" value="CHD"/>
    <property type="match status" value="1"/>
</dbReference>
<feature type="compositionally biased region" description="Basic and acidic residues" evidence="10">
    <location>
        <begin position="629"/>
        <end position="640"/>
    </location>
</feature>
<dbReference type="Gene3D" id="3.30.70.1230">
    <property type="entry name" value="Nucleotide cyclase"/>
    <property type="match status" value="2"/>
</dbReference>
<dbReference type="Proteomes" id="UP000242188">
    <property type="component" value="Unassembled WGS sequence"/>
</dbReference>
<evidence type="ECO:0000256" key="8">
    <source>
        <dbReference type="ARBA" id="ARBA00023239"/>
    </source>
</evidence>
<organism evidence="13 14">
    <name type="scientific">Mizuhopecten yessoensis</name>
    <name type="common">Japanese scallop</name>
    <name type="synonym">Patinopecten yessoensis</name>
    <dbReference type="NCBI Taxonomy" id="6573"/>
    <lineage>
        <taxon>Eukaryota</taxon>
        <taxon>Metazoa</taxon>
        <taxon>Spiralia</taxon>
        <taxon>Lophotrochozoa</taxon>
        <taxon>Mollusca</taxon>
        <taxon>Bivalvia</taxon>
        <taxon>Autobranchia</taxon>
        <taxon>Pteriomorphia</taxon>
        <taxon>Pectinida</taxon>
        <taxon>Pectinoidea</taxon>
        <taxon>Pectinidae</taxon>
        <taxon>Mizuhopecten</taxon>
    </lineage>
</organism>
<comment type="caution">
    <text evidence="13">The sequence shown here is derived from an EMBL/GenBank/DDBJ whole genome shotgun (WGS) entry which is preliminary data.</text>
</comment>
<dbReference type="Pfam" id="PF08376">
    <property type="entry name" value="NIT"/>
    <property type="match status" value="1"/>
</dbReference>
<comment type="subcellular location">
    <subcellularLocation>
        <location evidence="1">Membrane</location>
        <topology evidence="1">Single-pass type I membrane protein</topology>
    </subcellularLocation>
</comment>
<keyword evidence="8" id="KW-0456">Lyase</keyword>
<dbReference type="GO" id="GO:0000166">
    <property type="term" value="F:nucleotide binding"/>
    <property type="evidence" value="ECO:0007669"/>
    <property type="project" value="UniProtKB-KW"/>
</dbReference>
<dbReference type="InterPro" id="IPR011645">
    <property type="entry name" value="HNOB_dom_associated"/>
</dbReference>
<dbReference type="AlphaFoldDB" id="A0A210Q5V7"/>
<keyword evidence="4" id="KW-0732">Signal</keyword>
<accession>A0A210Q5V7</accession>
<dbReference type="GO" id="GO:0035556">
    <property type="term" value="P:intracellular signal transduction"/>
    <property type="evidence" value="ECO:0007669"/>
    <property type="project" value="InterPro"/>
</dbReference>
<evidence type="ECO:0000256" key="5">
    <source>
        <dbReference type="ARBA" id="ARBA00022741"/>
    </source>
</evidence>
<dbReference type="EMBL" id="NEDP02004925">
    <property type="protein sequence ID" value="OWF44095.1"/>
    <property type="molecule type" value="Genomic_DNA"/>
</dbReference>
<keyword evidence="3 11" id="KW-0812">Transmembrane</keyword>
<dbReference type="Pfam" id="PF07701">
    <property type="entry name" value="HNOBA"/>
    <property type="match status" value="1"/>
</dbReference>
<dbReference type="GO" id="GO:0005886">
    <property type="term" value="C:plasma membrane"/>
    <property type="evidence" value="ECO:0007669"/>
    <property type="project" value="TreeGrafter"/>
</dbReference>
<dbReference type="SMART" id="SM00044">
    <property type="entry name" value="CYCc"/>
    <property type="match status" value="1"/>
</dbReference>
<dbReference type="GO" id="GO:0004383">
    <property type="term" value="F:guanylate cyclase activity"/>
    <property type="evidence" value="ECO:0007669"/>
    <property type="project" value="UniProtKB-EC"/>
</dbReference>
<dbReference type="Pfam" id="PF00211">
    <property type="entry name" value="Guanylate_cyc"/>
    <property type="match status" value="1"/>
</dbReference>
<feature type="region of interest" description="Disordered" evidence="10">
    <location>
        <begin position="616"/>
        <end position="640"/>
    </location>
</feature>
<keyword evidence="7 11" id="KW-0472">Membrane</keyword>
<evidence type="ECO:0000313" key="14">
    <source>
        <dbReference type="Proteomes" id="UP000242188"/>
    </source>
</evidence>
<evidence type="ECO:0000256" key="7">
    <source>
        <dbReference type="ARBA" id="ARBA00023136"/>
    </source>
</evidence>
<keyword evidence="9" id="KW-0141">cGMP biosynthesis</keyword>
<keyword evidence="5" id="KW-0547">Nucleotide-binding</keyword>
<gene>
    <name evidence="13" type="ORF">KP79_PYT21093</name>
</gene>
<evidence type="ECO:0000313" key="13">
    <source>
        <dbReference type="EMBL" id="OWF44095.1"/>
    </source>
</evidence>
<dbReference type="InterPro" id="IPR013587">
    <property type="entry name" value="Nitrate/nitrite_sensing"/>
</dbReference>
<evidence type="ECO:0000256" key="1">
    <source>
        <dbReference type="ARBA" id="ARBA00004479"/>
    </source>
</evidence>
<dbReference type="InterPro" id="IPR001054">
    <property type="entry name" value="A/G_cyclase"/>
</dbReference>
<evidence type="ECO:0000256" key="10">
    <source>
        <dbReference type="SAM" id="MobiDB-lite"/>
    </source>
</evidence>
<dbReference type="GO" id="GO:0001653">
    <property type="term" value="F:peptide receptor activity"/>
    <property type="evidence" value="ECO:0007669"/>
    <property type="project" value="TreeGrafter"/>
</dbReference>
<proteinExistence type="predicted"/>
<evidence type="ECO:0000256" key="4">
    <source>
        <dbReference type="ARBA" id="ARBA00022729"/>
    </source>
</evidence>
<feature type="transmembrane region" description="Helical" evidence="11">
    <location>
        <begin position="52"/>
        <end position="74"/>
    </location>
</feature>
<dbReference type="GO" id="GO:0004016">
    <property type="term" value="F:adenylate cyclase activity"/>
    <property type="evidence" value="ECO:0007669"/>
    <property type="project" value="TreeGrafter"/>
</dbReference>
<dbReference type="PANTHER" id="PTHR11920">
    <property type="entry name" value="GUANYLYL CYCLASE"/>
    <property type="match status" value="1"/>
</dbReference>
<evidence type="ECO:0000256" key="9">
    <source>
        <dbReference type="ARBA" id="ARBA00023293"/>
    </source>
</evidence>
<protein>
    <recommendedName>
        <fullName evidence="2">guanylate cyclase</fullName>
        <ecNumber evidence="2">4.6.1.2</ecNumber>
    </recommendedName>
</protein>
<dbReference type="InterPro" id="IPR050401">
    <property type="entry name" value="Cyclic_nucleotide_synthase"/>
</dbReference>
<dbReference type="PROSITE" id="PS50125">
    <property type="entry name" value="GUANYLATE_CYCLASE_2"/>
    <property type="match status" value="1"/>
</dbReference>
<evidence type="ECO:0000256" key="6">
    <source>
        <dbReference type="ARBA" id="ARBA00022989"/>
    </source>
</evidence>
<dbReference type="OrthoDB" id="60033at2759"/>
<dbReference type="EC" id="4.6.1.2" evidence="2"/>
<feature type="domain" description="Guanylate cyclase" evidence="12">
    <location>
        <begin position="434"/>
        <end position="489"/>
    </location>
</feature>
<dbReference type="Gene3D" id="6.10.250.780">
    <property type="match status" value="1"/>
</dbReference>
<evidence type="ECO:0000259" key="12">
    <source>
        <dbReference type="PROSITE" id="PS50125"/>
    </source>
</evidence>
<dbReference type="SUPFAM" id="SSF55073">
    <property type="entry name" value="Nucleotide cyclase"/>
    <property type="match status" value="1"/>
</dbReference>
<keyword evidence="14" id="KW-1185">Reference proteome</keyword>
<dbReference type="PANTHER" id="PTHR11920:SF335">
    <property type="entry name" value="GUANYLATE CYCLASE"/>
    <property type="match status" value="1"/>
</dbReference>
<keyword evidence="6 11" id="KW-1133">Transmembrane helix</keyword>
<evidence type="ECO:0000256" key="2">
    <source>
        <dbReference type="ARBA" id="ARBA00012202"/>
    </source>
</evidence>
<dbReference type="GO" id="GO:0007168">
    <property type="term" value="P:receptor guanylyl cyclase signaling pathway"/>
    <property type="evidence" value="ECO:0007669"/>
    <property type="project" value="TreeGrafter"/>
</dbReference>
<name>A0A210Q5V7_MIZYE</name>
<sequence length="640" mass="73648">MANNYSSRESTSHLDSMDSFETVRALNTHTLCTDRGPCKDQSMTDTGKRIQLVKMLCLTIIPILGLWGFTFYTLTDTISRKSANEKTKKELQLSVELGNLIHHLQQERDMSVLYLSALGPETKTFLLTDYLETDKAIYALSDWPSNLDNEKRSEFESKDKLQEYLSRHRQLLSKNRYNINNELDFYTNIIDVVIVWLYKSITQGKFAVVWKTLVAYLKLTSGKQDIGIERALGTLFYVQGGFQSHKYFEMYNNRINRFRAFYTTAELYSTRVDRLYSSGVKGVGTNITGIINNFRFEIQHKQMGTMWVPDIQNARYWFDNMTQYLDTLLDIQRDLGYEIIARLDVVIDESTRDLAISASFLAVVLIMCPLVIFATENLTSSIQKYALTLVNKTRELMEEKKKTDSLLYQMVPKPVANKLQKNIHIDAEYFDSVTIMFSDIYGFAKMSTVCTPIAIVDLLNNLYRTIDDLLDDYNVYKVETINDCYMVASANRIQISSSTASALFKTRKFITRKRGSITIKGKGEMKTVWLVGKVGDNTELLDTTGQEEHLSRTPMEAPDDIPGEIFQHYSYRFFSPLPITRPRSKPKKAMVRVFPTSTRELDTEGGDLREQELKTEMTQAPQEEAINIQDERRSEGSTYE</sequence>
<evidence type="ECO:0000256" key="11">
    <source>
        <dbReference type="SAM" id="Phobius"/>
    </source>
</evidence>
<reference evidence="13 14" key="1">
    <citation type="journal article" date="2017" name="Nat. Ecol. Evol.">
        <title>Scallop genome provides insights into evolution of bilaterian karyotype and development.</title>
        <authorList>
            <person name="Wang S."/>
            <person name="Zhang J."/>
            <person name="Jiao W."/>
            <person name="Li J."/>
            <person name="Xun X."/>
            <person name="Sun Y."/>
            <person name="Guo X."/>
            <person name="Huan P."/>
            <person name="Dong B."/>
            <person name="Zhang L."/>
            <person name="Hu X."/>
            <person name="Sun X."/>
            <person name="Wang J."/>
            <person name="Zhao C."/>
            <person name="Wang Y."/>
            <person name="Wang D."/>
            <person name="Huang X."/>
            <person name="Wang R."/>
            <person name="Lv J."/>
            <person name="Li Y."/>
            <person name="Zhang Z."/>
            <person name="Liu B."/>
            <person name="Lu W."/>
            <person name="Hui Y."/>
            <person name="Liang J."/>
            <person name="Zhou Z."/>
            <person name="Hou R."/>
            <person name="Li X."/>
            <person name="Liu Y."/>
            <person name="Li H."/>
            <person name="Ning X."/>
            <person name="Lin Y."/>
            <person name="Zhao L."/>
            <person name="Xing Q."/>
            <person name="Dou J."/>
            <person name="Li Y."/>
            <person name="Mao J."/>
            <person name="Guo H."/>
            <person name="Dou H."/>
            <person name="Li T."/>
            <person name="Mu C."/>
            <person name="Jiang W."/>
            <person name="Fu Q."/>
            <person name="Fu X."/>
            <person name="Miao Y."/>
            <person name="Liu J."/>
            <person name="Yu Q."/>
            <person name="Li R."/>
            <person name="Liao H."/>
            <person name="Li X."/>
            <person name="Kong Y."/>
            <person name="Jiang Z."/>
            <person name="Chourrout D."/>
            <person name="Li R."/>
            <person name="Bao Z."/>
        </authorList>
    </citation>
    <scope>NUCLEOTIDE SEQUENCE [LARGE SCALE GENOMIC DNA]</scope>
    <source>
        <strain evidence="13 14">PY_sf001</strain>
    </source>
</reference>
<dbReference type="InterPro" id="IPR029787">
    <property type="entry name" value="Nucleotide_cyclase"/>
</dbReference>
<evidence type="ECO:0000256" key="3">
    <source>
        <dbReference type="ARBA" id="ARBA00022692"/>
    </source>
</evidence>